<reference evidence="7" key="1">
    <citation type="submission" date="2013-03" db="EMBL/GenBank/DDBJ databases">
        <authorList>
            <person name="Jeffery W."/>
            <person name="Warren W."/>
            <person name="Wilson R.K."/>
        </authorList>
    </citation>
    <scope>NUCLEOTIDE SEQUENCE</scope>
    <source>
        <strain evidence="7">female</strain>
    </source>
</reference>
<dbReference type="Ensembl" id="ENSAMXT00000030577.1">
    <property type="protein sequence ID" value="ENSAMXP00000038561.1"/>
    <property type="gene ID" value="ENSAMXG00000030535.1"/>
</dbReference>
<dbReference type="AlphaFoldDB" id="A0A3B1J9J6"/>
<dbReference type="GeneTree" id="ENSGT00500000044904"/>
<accession>A0A3B1J9J6</accession>
<dbReference type="GO" id="GO:0005525">
    <property type="term" value="F:GTP binding"/>
    <property type="evidence" value="ECO:0007669"/>
    <property type="project" value="InterPro"/>
</dbReference>
<evidence type="ECO:0000256" key="4">
    <source>
        <dbReference type="SAM" id="MobiDB-lite"/>
    </source>
</evidence>
<dbReference type="Proteomes" id="UP000018467">
    <property type="component" value="Unassembled WGS sequence"/>
</dbReference>
<dbReference type="PANTHER" id="PTHR32046:SF11">
    <property type="entry name" value="IMMUNE-ASSOCIATED NUCLEOTIDE-BINDING PROTEIN 10-LIKE"/>
    <property type="match status" value="1"/>
</dbReference>
<dbReference type="InParanoid" id="A0A3B1J9J6"/>
<sequence>MAHSFNNESPTINDLMKKSTEVSSGPPAVRRLFTTRSNLDESGKIRKWIFGQQNVNMQNKTILLVGETGTGKTTLINTMVNYYLGVKFEDNVWFEITEEETRDQTESQTSEITVYEIFSEQKPESLTIIDTPGIDKDMKIPQNLYKLFLHETGVKSLDAVCLVLKSSQNRISERLRYIFDAILALFGKDLERNVVLFITHTDRFTVDVLEAVEKEKILCCHDAENEPVHFLFNNIQSVMQTAKTKRTIKSAWEMGQSSMKRFLDFLKSRQRKGLTMSVSVLKERMQLEDCIQNLKEQIEFMEETEKELSEMQNLLKLKKEKVEKDNDFHFTVNIVYTEKPAFNTQLCYVMNDENCTVCKCHSTKHVKEARKHVTKQEEEPEDEKLEKKEELTDVEISLKTLLTKNEKKKNILLKDASELIMKLSKTTYSPLTLCYLDFLISRVEEAGEEEWAQKLKELQKRKISSFNNESSAINDLMQKSTELSSGPPAVRRLLTTRSNLDESGKIRKWTFGQKYANMKNKTILLVGETGTGKTTLINTMANYYLGVKFEDKVWFEITEEEKCQTESQTSEITVYEIFSEQKSFSLSIIDTPGYGDTRGIEKDVEILLNLCNLFLHETGVKSLDAVCLVLTASQNRISERQCYIFNGALSLFGKDAMDIIVFFITHSDGLPPKDVLESVEKEKIPCCHDAENQPVHFLFNNRQFQKHTAKNKRAVKMDWEMGEKSLEEFFEFLKSSERKSLTMTVDVLQERKQLEACVQSWQECIEFIEVKQRELTEVQNALIQNKEQIEKDINHLFTVRRVYKEKVDITDASWWDEKATSCDVCKKNCHEFGCWRSPTVWWCEIISDNKCKVCGCHYTTHTREAKKYVTKEKSETVTFEELKNKYINTNAENITYDKSAFNTVKTEHEKKLKRKEELMNQESSLTELLAKKEKEKNSSVKEAYEAIIKLSEIALKPDSAFTLQYLEFLIPRVEEAGEAEWAQKLKDLQKDAAKESTTYAVGYLNSMKGFFSGKGFVSKQ</sequence>
<reference evidence="6" key="4">
    <citation type="submission" date="2025-09" db="UniProtKB">
        <authorList>
            <consortium name="Ensembl"/>
        </authorList>
    </citation>
    <scope>IDENTIFICATION</scope>
</reference>
<feature type="compositionally biased region" description="Polar residues" evidence="4">
    <location>
        <begin position="1"/>
        <end position="12"/>
    </location>
</feature>
<dbReference type="InterPro" id="IPR003593">
    <property type="entry name" value="AAA+_ATPase"/>
</dbReference>
<dbReference type="PANTHER" id="PTHR32046">
    <property type="entry name" value="G DOMAIN-CONTAINING PROTEIN"/>
    <property type="match status" value="1"/>
</dbReference>
<protein>
    <recommendedName>
        <fullName evidence="5">AAA+ ATPase domain-containing protein</fullName>
    </recommendedName>
</protein>
<reference evidence="6" key="3">
    <citation type="submission" date="2025-08" db="UniProtKB">
        <authorList>
            <consortium name="Ensembl"/>
        </authorList>
    </citation>
    <scope>IDENTIFICATION</scope>
</reference>
<evidence type="ECO:0000313" key="7">
    <source>
        <dbReference type="Proteomes" id="UP000018467"/>
    </source>
</evidence>
<dbReference type="Gene3D" id="3.40.50.300">
    <property type="entry name" value="P-loop containing nucleotide triphosphate hydrolases"/>
    <property type="match status" value="2"/>
</dbReference>
<dbReference type="SMART" id="SM00382">
    <property type="entry name" value="AAA"/>
    <property type="match status" value="2"/>
</dbReference>
<evidence type="ECO:0000259" key="5">
    <source>
        <dbReference type="SMART" id="SM00382"/>
    </source>
</evidence>
<keyword evidence="7" id="KW-1185">Reference proteome</keyword>
<evidence type="ECO:0000313" key="6">
    <source>
        <dbReference type="Ensembl" id="ENSAMXP00000038561.1"/>
    </source>
</evidence>
<dbReference type="InterPro" id="IPR025662">
    <property type="entry name" value="Sigma_54_int_dom_ATP-bd_1"/>
</dbReference>
<dbReference type="Bgee" id="ENSAMXG00000030535">
    <property type="expression patterns" value="Expressed in zone of skin and 9 other cell types or tissues"/>
</dbReference>
<feature type="domain" description="AAA+ ATPase" evidence="5">
    <location>
        <begin position="519"/>
        <end position="686"/>
    </location>
</feature>
<evidence type="ECO:0000256" key="3">
    <source>
        <dbReference type="SAM" id="Coils"/>
    </source>
</evidence>
<feature type="coiled-coil region" evidence="3">
    <location>
        <begin position="284"/>
        <end position="321"/>
    </location>
</feature>
<dbReference type="STRING" id="7994.ENSAMXP00000038561"/>
<dbReference type="SUPFAM" id="SSF52540">
    <property type="entry name" value="P-loop containing nucleoside triphosphate hydrolases"/>
    <property type="match status" value="3"/>
</dbReference>
<dbReference type="InterPro" id="IPR027417">
    <property type="entry name" value="P-loop_NTPase"/>
</dbReference>
<evidence type="ECO:0000256" key="1">
    <source>
        <dbReference type="ARBA" id="ARBA00008535"/>
    </source>
</evidence>
<proteinExistence type="inferred from homology"/>
<name>A0A3B1J9J6_ASTMX</name>
<keyword evidence="3" id="KW-0175">Coiled coil</keyword>
<feature type="domain" description="AAA+ ATPase" evidence="5">
    <location>
        <begin position="58"/>
        <end position="189"/>
    </location>
</feature>
<feature type="coiled-coil region" evidence="3">
    <location>
        <begin position="905"/>
        <end position="935"/>
    </location>
</feature>
<dbReference type="CDD" id="cd00882">
    <property type="entry name" value="Ras_like_GTPase"/>
    <property type="match status" value="1"/>
</dbReference>
<dbReference type="Pfam" id="PF04548">
    <property type="entry name" value="AIG1"/>
    <property type="match status" value="2"/>
</dbReference>
<comment type="similarity">
    <text evidence="1">Belongs to the TRAFAC class TrmE-Era-EngA-EngB-Septin-like GTPase superfamily. AIG1/Toc34/Toc159-like paraseptin GTPase family. IAN subfamily.</text>
</comment>
<organism evidence="6 7">
    <name type="scientific">Astyanax mexicanus</name>
    <name type="common">Blind cave fish</name>
    <name type="synonym">Astyanax fasciatus mexicanus</name>
    <dbReference type="NCBI Taxonomy" id="7994"/>
    <lineage>
        <taxon>Eukaryota</taxon>
        <taxon>Metazoa</taxon>
        <taxon>Chordata</taxon>
        <taxon>Craniata</taxon>
        <taxon>Vertebrata</taxon>
        <taxon>Euteleostomi</taxon>
        <taxon>Actinopterygii</taxon>
        <taxon>Neopterygii</taxon>
        <taxon>Teleostei</taxon>
        <taxon>Ostariophysi</taxon>
        <taxon>Characiformes</taxon>
        <taxon>Characoidei</taxon>
        <taxon>Acestrorhamphidae</taxon>
        <taxon>Acestrorhamphinae</taxon>
        <taxon>Astyanax</taxon>
    </lineage>
</organism>
<keyword evidence="2" id="KW-0547">Nucleotide-binding</keyword>
<dbReference type="PROSITE" id="PS00675">
    <property type="entry name" value="SIGMA54_INTERACT_1"/>
    <property type="match status" value="2"/>
</dbReference>
<evidence type="ECO:0000256" key="2">
    <source>
        <dbReference type="ARBA" id="ARBA00022741"/>
    </source>
</evidence>
<dbReference type="InterPro" id="IPR006703">
    <property type="entry name" value="G_AIG1"/>
</dbReference>
<reference evidence="7" key="2">
    <citation type="journal article" date="2014" name="Nat. Commun.">
        <title>The cavefish genome reveals candidate genes for eye loss.</title>
        <authorList>
            <person name="McGaugh S.E."/>
            <person name="Gross J.B."/>
            <person name="Aken B."/>
            <person name="Blin M."/>
            <person name="Borowsky R."/>
            <person name="Chalopin D."/>
            <person name="Hinaux H."/>
            <person name="Jeffery W.R."/>
            <person name="Keene A."/>
            <person name="Ma L."/>
            <person name="Minx P."/>
            <person name="Murphy D."/>
            <person name="O'Quin K.E."/>
            <person name="Retaux S."/>
            <person name="Rohner N."/>
            <person name="Searle S.M."/>
            <person name="Stahl B.A."/>
            <person name="Tabin C."/>
            <person name="Volff J.N."/>
            <person name="Yoshizawa M."/>
            <person name="Warren W.C."/>
        </authorList>
    </citation>
    <scope>NUCLEOTIDE SEQUENCE [LARGE SCALE GENOMIC DNA]</scope>
    <source>
        <strain evidence="7">female</strain>
    </source>
</reference>
<feature type="region of interest" description="Disordered" evidence="4">
    <location>
        <begin position="1"/>
        <end position="26"/>
    </location>
</feature>